<evidence type="ECO:0000256" key="4">
    <source>
        <dbReference type="ARBA" id="ARBA00022807"/>
    </source>
</evidence>
<dbReference type="PANTHER" id="PTHR12411">
    <property type="entry name" value="CYSTEINE PROTEASE FAMILY C1-RELATED"/>
    <property type="match status" value="1"/>
</dbReference>
<dbReference type="Proteomes" id="UP000046395">
    <property type="component" value="Unassembled WGS sequence"/>
</dbReference>
<keyword evidence="2" id="KW-0645">Protease</keyword>
<dbReference type="Pfam" id="PF00112">
    <property type="entry name" value="Peptidase_C1"/>
    <property type="match status" value="1"/>
</dbReference>
<dbReference type="PROSITE" id="PS00139">
    <property type="entry name" value="THIOL_PROTEASE_CYS"/>
    <property type="match status" value="1"/>
</dbReference>
<accession>A0A5S6QNZ3</accession>
<keyword evidence="6" id="KW-1185">Reference proteome</keyword>
<dbReference type="InterPro" id="IPR000169">
    <property type="entry name" value="Pept_cys_AS"/>
</dbReference>
<keyword evidence="3" id="KW-0378">Hydrolase</keyword>
<sequence length="323" mass="36308">MGAYYEGRYEELKRMIDDESRAKNAEHQMTWQFGKNPYFEGMSKEEILLRVNGLKLRANISKDDGSMHMKNSAFGGSKSFPFNFDARSRWPECKYIGFVKDQSNCGSCWAVSSASVMSDRACIASGGKVVPFLSEEDIMSCCSTCGDGCNGGYPVEAFKYWVSNGVPTGGIYGSKSGCKPYSIPPCKSCPYTADTPSCSKKCVADYRRPLEKDKYYGKQYFCLSTVEAIQNQLIKYGPIMVGMLVYDDLLYYKSGIYKRRKSAVLLGKHAVKLIGWGEENGYYYWLVVNSWNTTFGEQGLLRIRRGYDECGIESMIPCAGYSY</sequence>
<reference evidence="7" key="1">
    <citation type="submission" date="2019-12" db="UniProtKB">
        <authorList>
            <consortium name="WormBaseParasite"/>
        </authorList>
    </citation>
    <scope>IDENTIFICATION</scope>
</reference>
<dbReference type="WBParaSite" id="TMUE_2000008884.1">
    <property type="protein sequence ID" value="TMUE_2000008884.1"/>
    <property type="gene ID" value="WBGene00287372"/>
</dbReference>
<dbReference type="SMART" id="SM00645">
    <property type="entry name" value="Pept_C1"/>
    <property type="match status" value="1"/>
</dbReference>
<evidence type="ECO:0000256" key="2">
    <source>
        <dbReference type="ARBA" id="ARBA00022670"/>
    </source>
</evidence>
<proteinExistence type="inferred from homology"/>
<name>A0A5S6QNZ3_TRIMR</name>
<dbReference type="STRING" id="70415.A0A5S6QNZ3"/>
<dbReference type="InterPro" id="IPR000668">
    <property type="entry name" value="Peptidase_C1A_C"/>
</dbReference>
<keyword evidence="4" id="KW-0788">Thiol protease</keyword>
<feature type="domain" description="Peptidase C1A papain C-terminal" evidence="5">
    <location>
        <begin position="80"/>
        <end position="321"/>
    </location>
</feature>
<evidence type="ECO:0000256" key="3">
    <source>
        <dbReference type="ARBA" id="ARBA00022801"/>
    </source>
</evidence>
<dbReference type="PRINTS" id="PR00705">
    <property type="entry name" value="PAPAIN"/>
</dbReference>
<dbReference type="InterPro" id="IPR038765">
    <property type="entry name" value="Papain-like_cys_pep_sf"/>
</dbReference>
<evidence type="ECO:0000256" key="1">
    <source>
        <dbReference type="ARBA" id="ARBA00008455"/>
    </source>
</evidence>
<protein>
    <submittedName>
        <fullName evidence="7">Pept_C1 domain-containing protein</fullName>
    </submittedName>
</protein>
<evidence type="ECO:0000313" key="7">
    <source>
        <dbReference type="WBParaSite" id="TMUE_2000008884.1"/>
    </source>
</evidence>
<organism evidence="6 7">
    <name type="scientific">Trichuris muris</name>
    <name type="common">Mouse whipworm</name>
    <dbReference type="NCBI Taxonomy" id="70415"/>
    <lineage>
        <taxon>Eukaryota</taxon>
        <taxon>Metazoa</taxon>
        <taxon>Ecdysozoa</taxon>
        <taxon>Nematoda</taxon>
        <taxon>Enoplea</taxon>
        <taxon>Dorylaimia</taxon>
        <taxon>Trichinellida</taxon>
        <taxon>Trichuridae</taxon>
        <taxon>Trichuris</taxon>
    </lineage>
</organism>
<evidence type="ECO:0000259" key="5">
    <source>
        <dbReference type="SMART" id="SM00645"/>
    </source>
</evidence>
<dbReference type="CDD" id="cd02620">
    <property type="entry name" value="Peptidase_C1A_CathepsinB"/>
    <property type="match status" value="1"/>
</dbReference>
<dbReference type="SUPFAM" id="SSF54001">
    <property type="entry name" value="Cysteine proteinases"/>
    <property type="match status" value="1"/>
</dbReference>
<dbReference type="AlphaFoldDB" id="A0A5S6QNZ3"/>
<comment type="similarity">
    <text evidence="1">Belongs to the peptidase C1 family.</text>
</comment>
<evidence type="ECO:0000313" key="6">
    <source>
        <dbReference type="Proteomes" id="UP000046395"/>
    </source>
</evidence>
<dbReference type="GO" id="GO:0006508">
    <property type="term" value="P:proteolysis"/>
    <property type="evidence" value="ECO:0007669"/>
    <property type="project" value="UniProtKB-KW"/>
</dbReference>
<dbReference type="InterPro" id="IPR013128">
    <property type="entry name" value="Peptidase_C1A"/>
</dbReference>
<dbReference type="GO" id="GO:0008234">
    <property type="term" value="F:cysteine-type peptidase activity"/>
    <property type="evidence" value="ECO:0007669"/>
    <property type="project" value="UniProtKB-KW"/>
</dbReference>
<dbReference type="Gene3D" id="3.90.70.10">
    <property type="entry name" value="Cysteine proteinases"/>
    <property type="match status" value="1"/>
</dbReference>